<keyword evidence="4 12" id="KW-0863">Zinc-finger</keyword>
<evidence type="ECO:0000256" key="6">
    <source>
        <dbReference type="ARBA" id="ARBA00023015"/>
    </source>
</evidence>
<evidence type="ECO:0000256" key="2">
    <source>
        <dbReference type="ARBA" id="ARBA00006177"/>
    </source>
</evidence>
<accession>A0A9P0H6F3</accession>
<keyword evidence="9" id="KW-0804">Transcription</keyword>
<evidence type="ECO:0000256" key="5">
    <source>
        <dbReference type="ARBA" id="ARBA00022833"/>
    </source>
</evidence>
<evidence type="ECO:0000256" key="12">
    <source>
        <dbReference type="PROSITE-ProRule" id="PRU00309"/>
    </source>
</evidence>
<comment type="subcellular location">
    <subcellularLocation>
        <location evidence="1">Nucleus</location>
        <location evidence="1">Nucleoplasm</location>
    </subcellularLocation>
</comment>
<evidence type="ECO:0000256" key="3">
    <source>
        <dbReference type="ARBA" id="ARBA00022723"/>
    </source>
</evidence>
<reference evidence="14" key="1">
    <citation type="submission" date="2022-01" db="EMBL/GenBank/DDBJ databases">
        <authorList>
            <person name="King R."/>
        </authorList>
    </citation>
    <scope>NUCLEOTIDE SEQUENCE</scope>
</reference>
<evidence type="ECO:0000256" key="11">
    <source>
        <dbReference type="ARBA" id="ARBA00023306"/>
    </source>
</evidence>
<keyword evidence="11" id="KW-0131">Cell cycle</keyword>
<evidence type="ECO:0000256" key="10">
    <source>
        <dbReference type="ARBA" id="ARBA00023242"/>
    </source>
</evidence>
<dbReference type="SUPFAM" id="SSF57716">
    <property type="entry name" value="Glucocorticoid receptor-like (DNA-binding domain)"/>
    <property type="match status" value="1"/>
</dbReference>
<dbReference type="GO" id="GO:0008270">
    <property type="term" value="F:zinc ion binding"/>
    <property type="evidence" value="ECO:0007669"/>
    <property type="project" value="UniProtKB-KW"/>
</dbReference>
<protein>
    <recommendedName>
        <fullName evidence="13">THAP-type domain-containing protein</fullName>
    </recommendedName>
</protein>
<dbReference type="GO" id="GO:0043565">
    <property type="term" value="F:sequence-specific DNA binding"/>
    <property type="evidence" value="ECO:0007669"/>
    <property type="project" value="InterPro"/>
</dbReference>
<gene>
    <name evidence="14" type="ORF">NEZAVI_LOCUS6436</name>
</gene>
<keyword evidence="7" id="KW-0175">Coiled coil</keyword>
<feature type="domain" description="THAP-type" evidence="13">
    <location>
        <begin position="1"/>
        <end position="82"/>
    </location>
</feature>
<keyword evidence="3" id="KW-0479">Metal-binding</keyword>
<proteinExistence type="inferred from homology"/>
<comment type="similarity">
    <text evidence="2">Belongs to the THAP1 family.</text>
</comment>
<keyword evidence="10" id="KW-0539">Nucleus</keyword>
<dbReference type="PROSITE" id="PS50950">
    <property type="entry name" value="ZF_THAP"/>
    <property type="match status" value="1"/>
</dbReference>
<keyword evidence="15" id="KW-1185">Reference proteome</keyword>
<keyword evidence="5" id="KW-0862">Zinc</keyword>
<dbReference type="Proteomes" id="UP001152798">
    <property type="component" value="Chromosome 3"/>
</dbReference>
<evidence type="ECO:0000256" key="8">
    <source>
        <dbReference type="ARBA" id="ARBA00023125"/>
    </source>
</evidence>
<dbReference type="PANTHER" id="PTHR46600">
    <property type="entry name" value="THAP DOMAIN-CONTAINING"/>
    <property type="match status" value="1"/>
</dbReference>
<dbReference type="Pfam" id="PF05485">
    <property type="entry name" value="THAP"/>
    <property type="match status" value="1"/>
</dbReference>
<name>A0A9P0H6F3_NEZVI</name>
<dbReference type="OrthoDB" id="7312725at2759"/>
<dbReference type="SMART" id="SM00692">
    <property type="entry name" value="DM3"/>
    <property type="match status" value="1"/>
</dbReference>
<sequence length="169" mass="19213">MVTSCSAYNCSSRHKKESGISFYTFPRDPVMRKKWIIAMKRKNFEPTYSSRVCSKHFTPDQYQIRPNCNFELLKPDSVPSVFEFSSELTHPSCRKKELINGAQPHESGLRNHEVPLAKVAGTAPTTPTQLHVLCISAKFSVSNLVRWDPKFYSGSHADGIRHLIGQRVM</sequence>
<evidence type="ECO:0000256" key="4">
    <source>
        <dbReference type="ARBA" id="ARBA00022771"/>
    </source>
</evidence>
<evidence type="ECO:0000313" key="15">
    <source>
        <dbReference type="Proteomes" id="UP001152798"/>
    </source>
</evidence>
<keyword evidence="8 12" id="KW-0238">DNA-binding</keyword>
<evidence type="ECO:0000256" key="9">
    <source>
        <dbReference type="ARBA" id="ARBA00023163"/>
    </source>
</evidence>
<evidence type="ECO:0000256" key="7">
    <source>
        <dbReference type="ARBA" id="ARBA00023054"/>
    </source>
</evidence>
<dbReference type="InterPro" id="IPR006612">
    <property type="entry name" value="THAP_Znf"/>
</dbReference>
<dbReference type="SMART" id="SM00980">
    <property type="entry name" value="THAP"/>
    <property type="match status" value="1"/>
</dbReference>
<dbReference type="AlphaFoldDB" id="A0A9P0H6F3"/>
<dbReference type="Gene3D" id="6.20.210.20">
    <property type="entry name" value="THAP domain"/>
    <property type="match status" value="1"/>
</dbReference>
<dbReference type="PANTHER" id="PTHR46600:SF1">
    <property type="entry name" value="THAP DOMAIN-CONTAINING PROTEIN 1"/>
    <property type="match status" value="1"/>
</dbReference>
<organism evidence="14 15">
    <name type="scientific">Nezara viridula</name>
    <name type="common">Southern green stink bug</name>
    <name type="synonym">Cimex viridulus</name>
    <dbReference type="NCBI Taxonomy" id="85310"/>
    <lineage>
        <taxon>Eukaryota</taxon>
        <taxon>Metazoa</taxon>
        <taxon>Ecdysozoa</taxon>
        <taxon>Arthropoda</taxon>
        <taxon>Hexapoda</taxon>
        <taxon>Insecta</taxon>
        <taxon>Pterygota</taxon>
        <taxon>Neoptera</taxon>
        <taxon>Paraneoptera</taxon>
        <taxon>Hemiptera</taxon>
        <taxon>Heteroptera</taxon>
        <taxon>Panheteroptera</taxon>
        <taxon>Pentatomomorpha</taxon>
        <taxon>Pentatomoidea</taxon>
        <taxon>Pentatomidae</taxon>
        <taxon>Pentatominae</taxon>
        <taxon>Nezara</taxon>
    </lineage>
</organism>
<dbReference type="InterPro" id="IPR026516">
    <property type="entry name" value="THAP1/10"/>
</dbReference>
<dbReference type="GO" id="GO:0005654">
    <property type="term" value="C:nucleoplasm"/>
    <property type="evidence" value="ECO:0007669"/>
    <property type="project" value="UniProtKB-SubCell"/>
</dbReference>
<evidence type="ECO:0000259" key="13">
    <source>
        <dbReference type="PROSITE" id="PS50950"/>
    </source>
</evidence>
<dbReference type="InterPro" id="IPR038441">
    <property type="entry name" value="THAP_Znf_sf"/>
</dbReference>
<keyword evidence="6" id="KW-0805">Transcription regulation</keyword>
<dbReference type="EMBL" id="OV725079">
    <property type="protein sequence ID" value="CAH1396345.1"/>
    <property type="molecule type" value="Genomic_DNA"/>
</dbReference>
<evidence type="ECO:0000256" key="1">
    <source>
        <dbReference type="ARBA" id="ARBA00004642"/>
    </source>
</evidence>
<evidence type="ECO:0000313" key="14">
    <source>
        <dbReference type="EMBL" id="CAH1396345.1"/>
    </source>
</evidence>